<dbReference type="GO" id="GO:0006935">
    <property type="term" value="P:chemotaxis"/>
    <property type="evidence" value="ECO:0007669"/>
    <property type="project" value="UniProtKB-UniRule"/>
</dbReference>
<dbReference type="PANTHER" id="PTHR35147">
    <property type="entry name" value="CHEMORECEPTOR GLUTAMINE DEAMIDASE CHED-RELATED"/>
    <property type="match status" value="1"/>
</dbReference>
<evidence type="ECO:0000256" key="1">
    <source>
        <dbReference type="ARBA" id="ARBA00022500"/>
    </source>
</evidence>
<dbReference type="InterPro" id="IPR038592">
    <property type="entry name" value="CheD-like_sf"/>
</dbReference>
<evidence type="ECO:0000256" key="3">
    <source>
        <dbReference type="HAMAP-Rule" id="MF_01440"/>
    </source>
</evidence>
<comment type="catalytic activity">
    <reaction evidence="3">
        <text>L-glutaminyl-[protein] + H2O = L-glutamyl-[protein] + NH4(+)</text>
        <dbReference type="Rhea" id="RHEA:16441"/>
        <dbReference type="Rhea" id="RHEA-COMP:10207"/>
        <dbReference type="Rhea" id="RHEA-COMP:10208"/>
        <dbReference type="ChEBI" id="CHEBI:15377"/>
        <dbReference type="ChEBI" id="CHEBI:28938"/>
        <dbReference type="ChEBI" id="CHEBI:29973"/>
        <dbReference type="ChEBI" id="CHEBI:30011"/>
        <dbReference type="EC" id="3.5.1.44"/>
    </reaction>
</comment>
<protein>
    <recommendedName>
        <fullName evidence="3">Probable chemoreceptor glutamine deamidase CheD</fullName>
        <ecNumber evidence="3">3.5.1.44</ecNumber>
    </recommendedName>
</protein>
<sequence>MRIGIGEIGAMRSEGEILSSGIGSCVLVILYDPETKVGGIAHILLPDEKYSRKVSDRNRFPRPAITNLLSEMERLGADRSRIFARLVGGSSMFNTDRHEPIGDKNVAACRRILNELGIPIRAEDTGGNWGRSVSLDIKTGRVRITTYRIGIKEL</sequence>
<dbReference type="Pfam" id="PF03975">
    <property type="entry name" value="CheD"/>
    <property type="match status" value="1"/>
</dbReference>
<reference evidence="4 5" key="1">
    <citation type="submission" date="2018-06" db="EMBL/GenBank/DDBJ databases">
        <title>Extensive metabolic versatility and redundancy in microbially diverse, dynamic hydrothermal sediments.</title>
        <authorList>
            <person name="Dombrowski N."/>
            <person name="Teske A."/>
            <person name="Baker B.J."/>
        </authorList>
    </citation>
    <scope>NUCLEOTIDE SEQUENCE [LARGE SCALE GENOMIC DNA]</scope>
    <source>
        <strain evidence="4">B36_G15</strain>
    </source>
</reference>
<dbReference type="AlphaFoldDB" id="A0A660SL83"/>
<proteinExistence type="inferred from homology"/>
<name>A0A660SL83_UNCW3</name>
<dbReference type="HAMAP" id="MF_01440">
    <property type="entry name" value="CheD"/>
    <property type="match status" value="1"/>
</dbReference>
<dbReference type="Gene3D" id="3.30.1330.200">
    <property type="match status" value="1"/>
</dbReference>
<keyword evidence="2 3" id="KW-0378">Hydrolase</keyword>
<comment type="similarity">
    <text evidence="3">Belongs to the CheD family.</text>
</comment>
<dbReference type="Proteomes" id="UP000268469">
    <property type="component" value="Unassembled WGS sequence"/>
</dbReference>
<dbReference type="SUPFAM" id="SSF64438">
    <property type="entry name" value="CNF1/YfiH-like putative cysteine hydrolases"/>
    <property type="match status" value="1"/>
</dbReference>
<dbReference type="CDD" id="cd16352">
    <property type="entry name" value="CheD"/>
    <property type="match status" value="1"/>
</dbReference>
<comment type="function">
    <text evidence="3">Probably deamidates glutamine residues to glutamate on methyl-accepting chemotaxis receptors (MCPs), playing an important role in chemotaxis.</text>
</comment>
<evidence type="ECO:0000313" key="4">
    <source>
        <dbReference type="EMBL" id="RKX71252.1"/>
    </source>
</evidence>
<keyword evidence="1 3" id="KW-0145">Chemotaxis</keyword>
<dbReference type="EMBL" id="QNBE01000013">
    <property type="protein sequence ID" value="RKX71252.1"/>
    <property type="molecule type" value="Genomic_DNA"/>
</dbReference>
<dbReference type="EC" id="3.5.1.44" evidence="3"/>
<evidence type="ECO:0000313" key="5">
    <source>
        <dbReference type="Proteomes" id="UP000268469"/>
    </source>
</evidence>
<gene>
    <name evidence="3" type="primary">cheD</name>
    <name evidence="4" type="ORF">DRP53_02205</name>
</gene>
<accession>A0A660SL83</accession>
<evidence type="ECO:0000256" key="2">
    <source>
        <dbReference type="ARBA" id="ARBA00022801"/>
    </source>
</evidence>
<dbReference type="InterPro" id="IPR011324">
    <property type="entry name" value="Cytotoxic_necrot_fac-like_cat"/>
</dbReference>
<dbReference type="PANTHER" id="PTHR35147:SF1">
    <property type="entry name" value="CHEMORECEPTOR GLUTAMINE DEAMIDASE CHED-RELATED"/>
    <property type="match status" value="1"/>
</dbReference>
<comment type="caution">
    <text evidence="4">The sequence shown here is derived from an EMBL/GenBank/DDBJ whole genome shotgun (WGS) entry which is preliminary data.</text>
</comment>
<organism evidence="4 5">
    <name type="scientific">candidate division WOR-3 bacterium</name>
    <dbReference type="NCBI Taxonomy" id="2052148"/>
    <lineage>
        <taxon>Bacteria</taxon>
        <taxon>Bacteria division WOR-3</taxon>
    </lineage>
</organism>
<dbReference type="InterPro" id="IPR005659">
    <property type="entry name" value="Chemorcpt_Glu_NH3ase_CheD"/>
</dbReference>
<dbReference type="GO" id="GO:0050568">
    <property type="term" value="F:protein-glutamine glutaminase activity"/>
    <property type="evidence" value="ECO:0007669"/>
    <property type="project" value="UniProtKB-UniRule"/>
</dbReference>